<organism evidence="1 2">
    <name type="scientific">Flemingia macrophylla</name>
    <dbReference type="NCBI Taxonomy" id="520843"/>
    <lineage>
        <taxon>Eukaryota</taxon>
        <taxon>Viridiplantae</taxon>
        <taxon>Streptophyta</taxon>
        <taxon>Embryophyta</taxon>
        <taxon>Tracheophyta</taxon>
        <taxon>Spermatophyta</taxon>
        <taxon>Magnoliopsida</taxon>
        <taxon>eudicotyledons</taxon>
        <taxon>Gunneridae</taxon>
        <taxon>Pentapetalae</taxon>
        <taxon>rosids</taxon>
        <taxon>fabids</taxon>
        <taxon>Fabales</taxon>
        <taxon>Fabaceae</taxon>
        <taxon>Papilionoideae</taxon>
        <taxon>50 kb inversion clade</taxon>
        <taxon>NPAAA clade</taxon>
        <taxon>indigoferoid/millettioid clade</taxon>
        <taxon>Phaseoleae</taxon>
        <taxon>Flemingia</taxon>
    </lineage>
</organism>
<dbReference type="Proteomes" id="UP001603857">
    <property type="component" value="Unassembled WGS sequence"/>
</dbReference>
<dbReference type="SUPFAM" id="SSF51197">
    <property type="entry name" value="Clavaminate synthase-like"/>
    <property type="match status" value="1"/>
</dbReference>
<reference evidence="1 2" key="1">
    <citation type="submission" date="2024-08" db="EMBL/GenBank/DDBJ databases">
        <title>Insights into the chromosomal genome structure of Flemingia macrophylla.</title>
        <authorList>
            <person name="Ding Y."/>
            <person name="Zhao Y."/>
            <person name="Bi W."/>
            <person name="Wu M."/>
            <person name="Zhao G."/>
            <person name="Gong Y."/>
            <person name="Li W."/>
            <person name="Zhang P."/>
        </authorList>
    </citation>
    <scope>NUCLEOTIDE SEQUENCE [LARGE SCALE GENOMIC DNA]</scope>
    <source>
        <strain evidence="1">DYQJB</strain>
        <tissue evidence="1">Leaf</tissue>
    </source>
</reference>
<name>A0ABD1N476_9FABA</name>
<dbReference type="InterPro" id="IPR027443">
    <property type="entry name" value="IPNS-like_sf"/>
</dbReference>
<proteinExistence type="predicted"/>
<sequence length="111" mass="12657">MMDSLQKLQYYACEYLPFEFLYLSTFNHASWICNVTHIHATIANTIKDNATKADTTIVNTTKTKYKCPNRTLIDLNAIKDDEVVMTNAAKLVRKACMKHGFIVVTNHGLRT</sequence>
<dbReference type="AlphaFoldDB" id="A0ABD1N476"/>
<evidence type="ECO:0000313" key="2">
    <source>
        <dbReference type="Proteomes" id="UP001603857"/>
    </source>
</evidence>
<comment type="caution">
    <text evidence="1">The sequence shown here is derived from an EMBL/GenBank/DDBJ whole genome shotgun (WGS) entry which is preliminary data.</text>
</comment>
<keyword evidence="2" id="KW-1185">Reference proteome</keyword>
<evidence type="ECO:0008006" key="3">
    <source>
        <dbReference type="Google" id="ProtNLM"/>
    </source>
</evidence>
<gene>
    <name evidence="1" type="ORF">Fmac_004185</name>
</gene>
<protein>
    <recommendedName>
        <fullName evidence="3">Non-haem dioxygenase N-terminal domain-containing protein</fullName>
    </recommendedName>
</protein>
<dbReference type="EMBL" id="JBGMDY010000002">
    <property type="protein sequence ID" value="KAL2342900.1"/>
    <property type="molecule type" value="Genomic_DNA"/>
</dbReference>
<evidence type="ECO:0000313" key="1">
    <source>
        <dbReference type="EMBL" id="KAL2342900.1"/>
    </source>
</evidence>
<dbReference type="Gene3D" id="2.60.120.330">
    <property type="entry name" value="B-lactam Antibiotic, Isopenicillin N Synthase, Chain"/>
    <property type="match status" value="1"/>
</dbReference>
<accession>A0ABD1N476</accession>